<name>A0A7X6L1C6_9NOCA</name>
<feature type="region of interest" description="Disordered" evidence="1">
    <location>
        <begin position="228"/>
        <end position="276"/>
    </location>
</feature>
<dbReference type="GO" id="GO:0016787">
    <property type="term" value="F:hydrolase activity"/>
    <property type="evidence" value="ECO:0007669"/>
    <property type="project" value="UniProtKB-KW"/>
</dbReference>
<dbReference type="RefSeq" id="WP_063910496.1">
    <property type="nucleotide sequence ID" value="NZ_JAAXOS010000003.1"/>
</dbReference>
<dbReference type="SFLD" id="SFLDG01129">
    <property type="entry name" value="C1.5:_HAD__Beta-PGM__Phosphata"/>
    <property type="match status" value="1"/>
</dbReference>
<reference evidence="2 3" key="1">
    <citation type="submission" date="2020-04" db="EMBL/GenBank/DDBJ databases">
        <title>MicrobeNet Type strains.</title>
        <authorList>
            <person name="Nicholson A.C."/>
        </authorList>
    </citation>
    <scope>NUCLEOTIDE SEQUENCE [LARGE SCALE GENOMIC DNA]</scope>
    <source>
        <strain evidence="2 3">DSM 44956</strain>
    </source>
</reference>
<dbReference type="PRINTS" id="PR00413">
    <property type="entry name" value="HADHALOGNASE"/>
</dbReference>
<evidence type="ECO:0000256" key="1">
    <source>
        <dbReference type="SAM" id="MobiDB-lite"/>
    </source>
</evidence>
<sequence length="276" mass="29926">MPSSGSHSHDLRAVVFDWRGTLVSELSPRRWTQEALRRAGRRHDDAAAIALLQDIRTAAGQPNRLQSPQGNTSAARHRETYYAVFADAGLDTELCDALFAVDSDPTYNHFAADAAATLTSLFEEGYKIGVLSNIHFDIRPFFAEAGLSDSIETFVLSNEHGIQKPDPAIFRLTCEQLGTRPEETLMVGDRPSRDGAAVEVGMPTLLVPSLTDPQRRQLHLVSNALGADHVPGGSDVPGSEGFAGVAERRTTRPAAARTTARGVHTPRGRRHGRMIG</sequence>
<keyword evidence="3" id="KW-1185">Reference proteome</keyword>
<dbReference type="InterPro" id="IPR036412">
    <property type="entry name" value="HAD-like_sf"/>
</dbReference>
<dbReference type="EMBL" id="JAAXOS010000003">
    <property type="protein sequence ID" value="NKY26052.1"/>
    <property type="molecule type" value="Genomic_DNA"/>
</dbReference>
<dbReference type="Proteomes" id="UP000540698">
    <property type="component" value="Unassembled WGS sequence"/>
</dbReference>
<organism evidence="2 3">
    <name type="scientific">Nocardia gamkensis</name>
    <dbReference type="NCBI Taxonomy" id="352869"/>
    <lineage>
        <taxon>Bacteria</taxon>
        <taxon>Bacillati</taxon>
        <taxon>Actinomycetota</taxon>
        <taxon>Actinomycetes</taxon>
        <taxon>Mycobacteriales</taxon>
        <taxon>Nocardiaceae</taxon>
        <taxon>Nocardia</taxon>
    </lineage>
</organism>
<evidence type="ECO:0000313" key="3">
    <source>
        <dbReference type="Proteomes" id="UP000540698"/>
    </source>
</evidence>
<keyword evidence="2" id="KW-0378">Hydrolase</keyword>
<proteinExistence type="predicted"/>
<dbReference type="InterPro" id="IPR023214">
    <property type="entry name" value="HAD_sf"/>
</dbReference>
<dbReference type="Pfam" id="PF00702">
    <property type="entry name" value="Hydrolase"/>
    <property type="match status" value="1"/>
</dbReference>
<dbReference type="PANTHER" id="PTHR46649">
    <property type="match status" value="1"/>
</dbReference>
<feature type="compositionally biased region" description="Low complexity" evidence="1">
    <location>
        <begin position="252"/>
        <end position="261"/>
    </location>
</feature>
<dbReference type="Gene3D" id="3.40.50.1000">
    <property type="entry name" value="HAD superfamily/HAD-like"/>
    <property type="match status" value="1"/>
</dbReference>
<gene>
    <name evidence="2" type="ORF">HGB38_07440</name>
</gene>
<dbReference type="PANTHER" id="PTHR46649:SF4">
    <property type="entry name" value="HALOACID DEHALOGENASE-LIKE HYDROLASE (HAD) SUPERFAMILY PROTEIN"/>
    <property type="match status" value="1"/>
</dbReference>
<dbReference type="NCBIfam" id="TIGR01549">
    <property type="entry name" value="HAD-SF-IA-v1"/>
    <property type="match status" value="1"/>
</dbReference>
<dbReference type="InterPro" id="IPR006439">
    <property type="entry name" value="HAD-SF_hydro_IA"/>
</dbReference>
<dbReference type="SUPFAM" id="SSF56784">
    <property type="entry name" value="HAD-like"/>
    <property type="match status" value="1"/>
</dbReference>
<feature type="compositionally biased region" description="Basic residues" evidence="1">
    <location>
        <begin position="264"/>
        <end position="276"/>
    </location>
</feature>
<dbReference type="SFLD" id="SFLDS00003">
    <property type="entry name" value="Haloacid_Dehalogenase"/>
    <property type="match status" value="1"/>
</dbReference>
<evidence type="ECO:0000313" key="2">
    <source>
        <dbReference type="EMBL" id="NKY26052.1"/>
    </source>
</evidence>
<dbReference type="AlphaFoldDB" id="A0A7X6L1C6"/>
<protein>
    <submittedName>
        <fullName evidence="2">HAD family hydrolase</fullName>
    </submittedName>
</protein>
<accession>A0A7X6L1C6</accession>
<comment type="caution">
    <text evidence="2">The sequence shown here is derived from an EMBL/GenBank/DDBJ whole genome shotgun (WGS) entry which is preliminary data.</text>
</comment>